<keyword evidence="8" id="KW-0378">Hydrolase</keyword>
<dbReference type="EMBL" id="FMHG01000001">
    <property type="protein sequence ID" value="SCJ61744.1"/>
    <property type="molecule type" value="Genomic_DNA"/>
</dbReference>
<dbReference type="PROSITE" id="PS00211">
    <property type="entry name" value="ABC_TRANSPORTER_1"/>
    <property type="match status" value="1"/>
</dbReference>
<protein>
    <submittedName>
        <fullName evidence="8">sn-glycerol-3-phosphate import ATP-binding protein UgpC</fullName>
        <ecNumber evidence="8">3.6.3.20</ecNumber>
    </submittedName>
</protein>
<dbReference type="InterPro" id="IPR003439">
    <property type="entry name" value="ABC_transporter-like_ATP-bd"/>
</dbReference>
<evidence type="ECO:0000256" key="5">
    <source>
        <dbReference type="ARBA" id="ARBA00022967"/>
    </source>
</evidence>
<dbReference type="PANTHER" id="PTHR43875:SF15">
    <property type="entry name" value="TREHALOSE IMPORT ATP-BINDING PROTEIN SUGC"/>
    <property type="match status" value="1"/>
</dbReference>
<evidence type="ECO:0000256" key="3">
    <source>
        <dbReference type="ARBA" id="ARBA00022741"/>
    </source>
</evidence>
<dbReference type="FunFam" id="3.40.50.300:FF:000042">
    <property type="entry name" value="Maltose/maltodextrin ABC transporter, ATP-binding protein"/>
    <property type="match status" value="1"/>
</dbReference>
<dbReference type="GO" id="GO:0055052">
    <property type="term" value="C:ATP-binding cassette (ABC) transporter complex, substrate-binding subunit-containing"/>
    <property type="evidence" value="ECO:0007669"/>
    <property type="project" value="TreeGrafter"/>
</dbReference>
<dbReference type="SUPFAM" id="SSF52540">
    <property type="entry name" value="P-loop containing nucleoside triphosphate hydrolases"/>
    <property type="match status" value="1"/>
</dbReference>
<dbReference type="Gene3D" id="2.40.50.100">
    <property type="match status" value="1"/>
</dbReference>
<accession>A0A1C6HVF9</accession>
<reference evidence="8" key="1">
    <citation type="submission" date="2015-09" db="EMBL/GenBank/DDBJ databases">
        <authorList>
            <consortium name="Pathogen Informatics"/>
        </authorList>
    </citation>
    <scope>NUCLEOTIDE SEQUENCE</scope>
    <source>
        <strain evidence="8">2789STDY5834896</strain>
    </source>
</reference>
<dbReference type="SUPFAM" id="SSF50331">
    <property type="entry name" value="MOP-like"/>
    <property type="match status" value="1"/>
</dbReference>
<dbReference type="PROSITE" id="PS50893">
    <property type="entry name" value="ABC_TRANSPORTER_2"/>
    <property type="match status" value="1"/>
</dbReference>
<keyword evidence="3" id="KW-0547">Nucleotide-binding</keyword>
<dbReference type="Gene3D" id="3.40.50.300">
    <property type="entry name" value="P-loop containing nucleotide triphosphate hydrolases"/>
    <property type="match status" value="1"/>
</dbReference>
<keyword evidence="6" id="KW-0472">Membrane</keyword>
<dbReference type="InterPro" id="IPR008995">
    <property type="entry name" value="Mo/tungstate-bd_C_term_dom"/>
</dbReference>
<evidence type="ECO:0000256" key="4">
    <source>
        <dbReference type="ARBA" id="ARBA00022840"/>
    </source>
</evidence>
<dbReference type="EC" id="3.6.3.20" evidence="8"/>
<evidence type="ECO:0000259" key="7">
    <source>
        <dbReference type="PROSITE" id="PS50893"/>
    </source>
</evidence>
<keyword evidence="2" id="KW-1003">Cell membrane</keyword>
<evidence type="ECO:0000256" key="2">
    <source>
        <dbReference type="ARBA" id="ARBA00022475"/>
    </source>
</evidence>
<dbReference type="InterPro" id="IPR027417">
    <property type="entry name" value="P-loop_NTPase"/>
</dbReference>
<dbReference type="GO" id="GO:0140359">
    <property type="term" value="F:ABC-type transporter activity"/>
    <property type="evidence" value="ECO:0007669"/>
    <property type="project" value="UniProtKB-ARBA"/>
</dbReference>
<proteinExistence type="predicted"/>
<keyword evidence="1" id="KW-0813">Transport</keyword>
<dbReference type="SMART" id="SM00382">
    <property type="entry name" value="AAA"/>
    <property type="match status" value="1"/>
</dbReference>
<dbReference type="Pfam" id="PF08402">
    <property type="entry name" value="TOBE_2"/>
    <property type="match status" value="1"/>
</dbReference>
<evidence type="ECO:0000256" key="6">
    <source>
        <dbReference type="ARBA" id="ARBA00023136"/>
    </source>
</evidence>
<dbReference type="InterPro" id="IPR013611">
    <property type="entry name" value="Transp-assoc_OB_typ2"/>
</dbReference>
<dbReference type="AlphaFoldDB" id="A0A1C6HVF9"/>
<dbReference type="InterPro" id="IPR003593">
    <property type="entry name" value="AAA+_ATPase"/>
</dbReference>
<keyword evidence="4 8" id="KW-0067">ATP-binding</keyword>
<dbReference type="InterPro" id="IPR047641">
    <property type="entry name" value="ABC_transpr_MalK/UgpC-like"/>
</dbReference>
<organism evidence="8">
    <name type="scientific">uncultured Anaerotruncus sp</name>
    <dbReference type="NCBI Taxonomy" id="905011"/>
    <lineage>
        <taxon>Bacteria</taxon>
        <taxon>Bacillati</taxon>
        <taxon>Bacillota</taxon>
        <taxon>Clostridia</taxon>
        <taxon>Eubacteriales</taxon>
        <taxon>Oscillospiraceae</taxon>
        <taxon>Anaerotruncus</taxon>
        <taxon>environmental samples</taxon>
    </lineage>
</organism>
<dbReference type="GO" id="GO:0005524">
    <property type="term" value="F:ATP binding"/>
    <property type="evidence" value="ECO:0007669"/>
    <property type="project" value="UniProtKB-KW"/>
</dbReference>
<name>A0A1C6HVF9_9FIRM</name>
<sequence>MGAITIQHIVKNFSRDIQVLKDLELQIEDGSFTVLLGPSGCGKSTLLRIIAGLETPTSGRVLLDGQDITDTEPGQRQLAMVFQNYALYPHMTAEQNVEYGLKIKKVPKEERRRRVQDALAMVELGDQAQKRPAQMSGGQRQRVALARALVKSPKVFLMDEPLSNLDAKLRNQMRVKISQLYRQLGSTFLYVTHDQVEAMSMGTDIVILNQGKIMQRGTPQQIYTDPQNTFVAGFIGSPPCNILPWNRGSVAIRPEEVRTAGTGEPGLTMPAKILSTEQLGDDSIYLLSTPLGQMKMKRPCNWQQQEEEIRILLPAEKLYFFDEQGDRIPGTDTLRQDFSLYLGHCNMASRAVAD</sequence>
<keyword evidence="5" id="KW-1278">Translocase</keyword>
<dbReference type="GO" id="GO:0016887">
    <property type="term" value="F:ATP hydrolysis activity"/>
    <property type="evidence" value="ECO:0007669"/>
    <property type="project" value="InterPro"/>
</dbReference>
<evidence type="ECO:0000313" key="8">
    <source>
        <dbReference type="EMBL" id="SCJ61744.1"/>
    </source>
</evidence>
<gene>
    <name evidence="8" type="primary">ugpC</name>
    <name evidence="8" type="ORF">SAMEA3545359_01079</name>
</gene>
<dbReference type="InterPro" id="IPR017871">
    <property type="entry name" value="ABC_transporter-like_CS"/>
</dbReference>
<evidence type="ECO:0000256" key="1">
    <source>
        <dbReference type="ARBA" id="ARBA00022448"/>
    </source>
</evidence>
<feature type="domain" description="ABC transporter" evidence="7">
    <location>
        <begin position="4"/>
        <end position="235"/>
    </location>
</feature>
<dbReference type="Pfam" id="PF00005">
    <property type="entry name" value="ABC_tran"/>
    <property type="match status" value="1"/>
</dbReference>
<dbReference type="PANTHER" id="PTHR43875">
    <property type="entry name" value="MALTODEXTRIN IMPORT ATP-BINDING PROTEIN MSMX"/>
    <property type="match status" value="1"/>
</dbReference>